<dbReference type="AlphaFoldDB" id="A0A6A6D7H7"/>
<evidence type="ECO:0000313" key="2">
    <source>
        <dbReference type="Proteomes" id="UP000800200"/>
    </source>
</evidence>
<reference evidence="1" key="1">
    <citation type="journal article" date="2020" name="Stud. Mycol.">
        <title>101 Dothideomycetes genomes: a test case for predicting lifestyles and emergence of pathogens.</title>
        <authorList>
            <person name="Haridas S."/>
            <person name="Albert R."/>
            <person name="Binder M."/>
            <person name="Bloem J."/>
            <person name="Labutti K."/>
            <person name="Salamov A."/>
            <person name="Andreopoulos B."/>
            <person name="Baker S."/>
            <person name="Barry K."/>
            <person name="Bills G."/>
            <person name="Bluhm B."/>
            <person name="Cannon C."/>
            <person name="Castanera R."/>
            <person name="Culley D."/>
            <person name="Daum C."/>
            <person name="Ezra D."/>
            <person name="Gonzalez J."/>
            <person name="Henrissat B."/>
            <person name="Kuo A."/>
            <person name="Liang C."/>
            <person name="Lipzen A."/>
            <person name="Lutzoni F."/>
            <person name="Magnuson J."/>
            <person name="Mondo S."/>
            <person name="Nolan M."/>
            <person name="Ohm R."/>
            <person name="Pangilinan J."/>
            <person name="Park H.-J."/>
            <person name="Ramirez L."/>
            <person name="Alfaro M."/>
            <person name="Sun H."/>
            <person name="Tritt A."/>
            <person name="Yoshinaga Y."/>
            <person name="Zwiers L.-H."/>
            <person name="Turgeon B."/>
            <person name="Goodwin S."/>
            <person name="Spatafora J."/>
            <person name="Crous P."/>
            <person name="Grigoriev I."/>
        </authorList>
    </citation>
    <scope>NUCLEOTIDE SEQUENCE</scope>
    <source>
        <strain evidence="1">CBS 207.26</strain>
    </source>
</reference>
<dbReference type="OrthoDB" id="3688094at2759"/>
<proteinExistence type="predicted"/>
<keyword evidence="2" id="KW-1185">Reference proteome</keyword>
<sequence>MRHVKLDDSTSGITICCESRGPVSIHTHTKFCQSVEFYEDIEYKVPEGLVWIYFPLAKRETIVAGWVRELVSNLNDRRPVVVLSTSLQRGRSFGPYIHPDCRSNYRFQSLGSQLGHHVTGFCYNDMGITASTKFKLTLAHALEETTHCTALEPSFGPIANIPESCAIPDWFYSHASLDGVMRIRMCMDKQKPHLPCIGIVLVYSEREEALGQWRFDREIEEIDPSGSIYLCVGRTKVGPYVKGIVVEKPSEEEDWCEITLAGTISWWFTSECSQVVIEKDTF</sequence>
<gene>
    <name evidence="1" type="ORF">K469DRAFT_680190</name>
</gene>
<accession>A0A6A6D7H7</accession>
<dbReference type="Proteomes" id="UP000800200">
    <property type="component" value="Unassembled WGS sequence"/>
</dbReference>
<evidence type="ECO:0000313" key="1">
    <source>
        <dbReference type="EMBL" id="KAF2175337.1"/>
    </source>
</evidence>
<name>A0A6A6D7H7_9PEZI</name>
<dbReference type="EMBL" id="ML994736">
    <property type="protein sequence ID" value="KAF2175337.1"/>
    <property type="molecule type" value="Genomic_DNA"/>
</dbReference>
<protein>
    <submittedName>
        <fullName evidence="1">Uncharacterized protein</fullName>
    </submittedName>
</protein>
<organism evidence="1 2">
    <name type="scientific">Zopfia rhizophila CBS 207.26</name>
    <dbReference type="NCBI Taxonomy" id="1314779"/>
    <lineage>
        <taxon>Eukaryota</taxon>
        <taxon>Fungi</taxon>
        <taxon>Dikarya</taxon>
        <taxon>Ascomycota</taxon>
        <taxon>Pezizomycotina</taxon>
        <taxon>Dothideomycetes</taxon>
        <taxon>Dothideomycetes incertae sedis</taxon>
        <taxon>Zopfiaceae</taxon>
        <taxon>Zopfia</taxon>
    </lineage>
</organism>